<dbReference type="InterPro" id="IPR023298">
    <property type="entry name" value="ATPase_P-typ_TM_dom_sf"/>
</dbReference>
<keyword evidence="11 18" id="KW-1133">Transmembrane helix</keyword>
<evidence type="ECO:0000256" key="1">
    <source>
        <dbReference type="ARBA" id="ARBA00001946"/>
    </source>
</evidence>
<feature type="transmembrane region" description="Helical" evidence="18">
    <location>
        <begin position="910"/>
        <end position="933"/>
    </location>
</feature>
<keyword evidence="23" id="KW-1185">Reference proteome</keyword>
<evidence type="ECO:0000256" key="12">
    <source>
        <dbReference type="ARBA" id="ARBA00023055"/>
    </source>
</evidence>
<feature type="binding site" evidence="16">
    <location>
        <position position="565"/>
    </location>
    <ligand>
        <name>ATP</name>
        <dbReference type="ChEBI" id="CHEBI:30616"/>
    </ligand>
</feature>
<feature type="binding site" evidence="16">
    <location>
        <position position="853"/>
    </location>
    <ligand>
        <name>ATP</name>
        <dbReference type="ChEBI" id="CHEBI:30616"/>
    </ligand>
</feature>
<feature type="binding site" evidence="16">
    <location>
        <position position="446"/>
    </location>
    <ligand>
        <name>ATP</name>
        <dbReference type="ChEBI" id="CHEBI:30616"/>
    </ligand>
</feature>
<feature type="transmembrane region" description="Helical" evidence="18">
    <location>
        <begin position="1017"/>
        <end position="1039"/>
    </location>
</feature>
<dbReference type="GO" id="GO:0016887">
    <property type="term" value="F:ATP hydrolysis activity"/>
    <property type="evidence" value="ECO:0007669"/>
    <property type="project" value="InterPro"/>
</dbReference>
<feature type="binding site" evidence="16">
    <location>
        <position position="852"/>
    </location>
    <ligand>
        <name>ATP</name>
        <dbReference type="ChEBI" id="CHEBI:30616"/>
    </ligand>
</feature>
<feature type="binding site" evidence="16">
    <location>
        <position position="741"/>
    </location>
    <ligand>
        <name>ATP</name>
        <dbReference type="ChEBI" id="CHEBI:30616"/>
    </ligand>
</feature>
<dbReference type="FunFam" id="3.40.50.1000:FF:000009">
    <property type="entry name" value="Phospholipid-transporting ATPase"/>
    <property type="match status" value="1"/>
</dbReference>
<evidence type="ECO:0000256" key="11">
    <source>
        <dbReference type="ARBA" id="ARBA00022989"/>
    </source>
</evidence>
<dbReference type="Proteomes" id="UP000247409">
    <property type="component" value="Unassembled WGS sequence"/>
</dbReference>
<dbReference type="GO" id="GO:0140326">
    <property type="term" value="F:ATPase-coupled intramembrane lipid transporter activity"/>
    <property type="evidence" value="ECO:0007669"/>
    <property type="project" value="UniProtKB-EC"/>
</dbReference>
<feature type="binding site" evidence="16">
    <location>
        <position position="445"/>
    </location>
    <ligand>
        <name>ATP</name>
        <dbReference type="ChEBI" id="CHEBI:30616"/>
    </ligand>
</feature>
<dbReference type="PANTHER" id="PTHR24092:SF5">
    <property type="entry name" value="PHOSPHOLIPID-TRANSPORTING ATPASE"/>
    <property type="match status" value="1"/>
</dbReference>
<organism evidence="22 23">
    <name type="scientific">Gracilariopsis chorda</name>
    <dbReference type="NCBI Taxonomy" id="448386"/>
    <lineage>
        <taxon>Eukaryota</taxon>
        <taxon>Rhodophyta</taxon>
        <taxon>Florideophyceae</taxon>
        <taxon>Rhodymeniophycidae</taxon>
        <taxon>Gracilariales</taxon>
        <taxon>Gracilariaceae</taxon>
        <taxon>Gracilariopsis</taxon>
    </lineage>
</organism>
<dbReference type="SUPFAM" id="SSF81660">
    <property type="entry name" value="Metal cation-transporting ATPase, ATP-binding domain N"/>
    <property type="match status" value="1"/>
</dbReference>
<comment type="cofactor">
    <cofactor evidence="1 17">
        <name>Mg(2+)</name>
        <dbReference type="ChEBI" id="CHEBI:18420"/>
    </cofactor>
</comment>
<dbReference type="InterPro" id="IPR032631">
    <property type="entry name" value="P-type_ATPase_N"/>
</dbReference>
<feature type="binding site" evidence="16">
    <location>
        <position position="444"/>
    </location>
    <ligand>
        <name>ATP</name>
        <dbReference type="ChEBI" id="CHEBI:30616"/>
    </ligand>
</feature>
<dbReference type="GO" id="GO:0045332">
    <property type="term" value="P:phospholipid translocation"/>
    <property type="evidence" value="ECO:0007669"/>
    <property type="project" value="TreeGrafter"/>
</dbReference>
<comment type="catalytic activity">
    <reaction evidence="14 18">
        <text>ATP + H2O + phospholipidSide 1 = ADP + phosphate + phospholipidSide 2.</text>
        <dbReference type="EC" id="7.6.2.1"/>
    </reaction>
</comment>
<feature type="compositionally biased region" description="Polar residues" evidence="19">
    <location>
        <begin position="10"/>
        <end position="21"/>
    </location>
</feature>
<feature type="binding site" evidence="16">
    <location>
        <position position="660"/>
    </location>
    <ligand>
        <name>ATP</name>
        <dbReference type="ChEBI" id="CHEBI:30616"/>
    </ligand>
</feature>
<feature type="binding site" evidence="17">
    <location>
        <position position="853"/>
    </location>
    <ligand>
        <name>Mg(2+)</name>
        <dbReference type="ChEBI" id="CHEBI:18420"/>
    </ligand>
</feature>
<feature type="binding site" evidence="16">
    <location>
        <position position="740"/>
    </location>
    <ligand>
        <name>ATP</name>
        <dbReference type="ChEBI" id="CHEBI:30616"/>
    </ligand>
</feature>
<evidence type="ECO:0000256" key="14">
    <source>
        <dbReference type="ARBA" id="ARBA00034036"/>
    </source>
</evidence>
<evidence type="ECO:0000313" key="23">
    <source>
        <dbReference type="Proteomes" id="UP000247409"/>
    </source>
</evidence>
<sequence>MQQDELPLFSPSSNRPTSQPPSLLFRALHRVKPAWAKRYLRISSSTSPPPTLAPRLVPLGTCSINQGTLRASRWRRSAQVPPIPDTPSDNAVCNRKYNFVSFIPLVLYEQFRMFYNLFFLLVACSQFIPALRVGFFWTYFGPLIFVLLISMSKEAFDDISRFQRDNKLNQFPYTLLLRGSDPSQSHAVRIASQDIRVGDVLLLETNDRVPADCVLLRTIPSEPIHLTSSPTDAPEPSDTLFIRTDQLDGETDWKLRRAVAATQSVPRDEDILFSDCVIEAEAPKREIYDFVGTFVHPSGAKEPLTLENTLWANTVVASGRAVCVVVYNGNETRAMLNTSSPQSKVGKLDHEVNRTSKMLFLLLFSLSALLTGLRGFTGQWILYFFRYFLLLSAIIPISMRVNLDMAKIAYTTFIESDSARMPGCTVRNSNLPEELGRIEYLLTDKTGTLTQNEMSFKKLHLGTMLFARDSLEDIYHYATSAFQQDRKLLDVYSSGSVPTDNRSVQMTEDAVVSNSLSGMRTRECTSSRRAQKQVQDALLAIALAHNVTPVEDNGQRCLQAASPDEVALVKFAESVGVILKERSINRVVLRVPGEFELSYDILAEFPFTSEAKRMGVIVQNRQSKHITLYVKGADTVMSRKVRYNDWLDEECGNLAREGLRTLVYAKRELSVAEFTAFSDKWQSARTSSLNRKECMATVQSDVERDMTLLALTGVEDKLQPNVRETLEKLRHAGIRIWMLTGDKVETATCIAISSRLAERSQGIFRVTGLKSRNEASRALSRFRRQAGSDVLVVDGSSLQILLDMFPEEFIELAAAAPAAVACRCSPTQKASVVELLQKQLKKRVAAIGDGGNDVGMIQQAHAGIGIPGKEGMQASLAADFSISSFCHLTRLLLWHGRNSYRRSARLAQFVIHRGLIISIIQTVYCALFFYAAVSVYSGWILVGYATVFTMFPVFSLILDEDVSEHAADTYPELYKDLQKGRSLNLKTFLIWVFKSIYQGTMIMVFSVYVLWDDEYFTTLHLSAISFTSLILTELLMVAFEVHTWHWMMMAAEMCSLLFYAAAIFVLQDTFDQSLIFKWGFGGRVIAVTLVSCLPVTIGKWLKRKFAPASYSKLA</sequence>
<feature type="binding site" evidence="16">
    <location>
        <position position="742"/>
    </location>
    <ligand>
        <name>ATP</name>
        <dbReference type="ChEBI" id="CHEBI:30616"/>
    </ligand>
</feature>
<feature type="binding site" evidence="16">
    <location>
        <position position="823"/>
    </location>
    <ligand>
        <name>ATP</name>
        <dbReference type="ChEBI" id="CHEBI:30616"/>
    </ligand>
</feature>
<dbReference type="Gene3D" id="3.40.1110.10">
    <property type="entry name" value="Calcium-transporting ATPase, cytoplasmic domain N"/>
    <property type="match status" value="1"/>
</dbReference>
<evidence type="ECO:0000259" key="20">
    <source>
        <dbReference type="Pfam" id="PF16209"/>
    </source>
</evidence>
<dbReference type="OrthoDB" id="377733at2759"/>
<feature type="domain" description="P-type ATPase C-terminal" evidence="21">
    <location>
        <begin position="876"/>
        <end position="1107"/>
    </location>
</feature>
<gene>
    <name evidence="22" type="ORF">BWQ96_09861</name>
</gene>
<evidence type="ECO:0000256" key="16">
    <source>
        <dbReference type="PIRSR" id="PIRSR606539-2"/>
    </source>
</evidence>
<proteinExistence type="inferred from homology"/>
<evidence type="ECO:0000256" key="15">
    <source>
        <dbReference type="PIRSR" id="PIRSR606539-1"/>
    </source>
</evidence>
<name>A0A2V3IEE1_9FLOR</name>
<dbReference type="SUPFAM" id="SSF56784">
    <property type="entry name" value="HAD-like"/>
    <property type="match status" value="1"/>
</dbReference>
<dbReference type="SFLD" id="SFLDS00003">
    <property type="entry name" value="Haloacid_Dehalogenase"/>
    <property type="match status" value="1"/>
</dbReference>
<feature type="binding site" evidence="17">
    <location>
        <position position="446"/>
    </location>
    <ligand>
        <name>Mg(2+)</name>
        <dbReference type="ChEBI" id="CHEBI:18420"/>
    </ligand>
</feature>
<dbReference type="PANTHER" id="PTHR24092">
    <property type="entry name" value="PROBABLE PHOSPHOLIPID-TRANSPORTING ATPASE"/>
    <property type="match status" value="1"/>
</dbReference>
<feature type="transmembrane region" description="Helical" evidence="18">
    <location>
        <begin position="358"/>
        <end position="377"/>
    </location>
</feature>
<feature type="binding site" evidence="16">
    <location>
        <position position="829"/>
    </location>
    <ligand>
        <name>ATP</name>
        <dbReference type="ChEBI" id="CHEBI:30616"/>
    </ligand>
</feature>
<comment type="similarity">
    <text evidence="3 18">Belongs to the cation transport ATPase (P-type) (TC 3.A.3) family. Type IV subfamily.</text>
</comment>
<keyword evidence="13 18" id="KW-0472">Membrane</keyword>
<dbReference type="InterPro" id="IPR036412">
    <property type="entry name" value="HAD-like_sf"/>
</dbReference>
<feature type="binding site" evidence="17">
    <location>
        <position position="444"/>
    </location>
    <ligand>
        <name>Mg(2+)</name>
        <dbReference type="ChEBI" id="CHEBI:18420"/>
    </ligand>
</feature>
<reference evidence="22 23" key="1">
    <citation type="journal article" date="2018" name="Mol. Biol. Evol.">
        <title>Analysis of the draft genome of the red seaweed Gracilariopsis chorda provides insights into genome size evolution in Rhodophyta.</title>
        <authorList>
            <person name="Lee J."/>
            <person name="Yang E.C."/>
            <person name="Graf L."/>
            <person name="Yang J.H."/>
            <person name="Qiu H."/>
            <person name="Zel Zion U."/>
            <person name="Chan C.X."/>
            <person name="Stephens T.G."/>
            <person name="Weber A.P.M."/>
            <person name="Boo G.H."/>
            <person name="Boo S.M."/>
            <person name="Kim K.M."/>
            <person name="Shin Y."/>
            <person name="Jung M."/>
            <person name="Lee S.J."/>
            <person name="Yim H.S."/>
            <person name="Lee J.H."/>
            <person name="Bhattacharya D."/>
            <person name="Yoon H.S."/>
        </authorList>
    </citation>
    <scope>NUCLEOTIDE SEQUENCE [LARGE SCALE GENOMIC DNA]</scope>
    <source>
        <strain evidence="22 23">SKKU-2015</strain>
        <tissue evidence="22">Whole body</tissue>
    </source>
</reference>
<feature type="active site" description="4-aspartylphosphate intermediate" evidence="15">
    <location>
        <position position="444"/>
    </location>
</feature>
<keyword evidence="7 16" id="KW-0547">Nucleotide-binding</keyword>
<evidence type="ECO:0000256" key="9">
    <source>
        <dbReference type="ARBA" id="ARBA00022842"/>
    </source>
</evidence>
<dbReference type="PRINTS" id="PR00119">
    <property type="entry name" value="CATATPASE"/>
</dbReference>
<keyword evidence="12" id="KW-0445">Lipid transport</keyword>
<evidence type="ECO:0000256" key="2">
    <source>
        <dbReference type="ARBA" id="ARBA00004127"/>
    </source>
</evidence>
<dbReference type="GO" id="GO:0005768">
    <property type="term" value="C:endosome"/>
    <property type="evidence" value="ECO:0007669"/>
    <property type="project" value="TreeGrafter"/>
</dbReference>
<evidence type="ECO:0000256" key="6">
    <source>
        <dbReference type="ARBA" id="ARBA00022723"/>
    </source>
</evidence>
<comment type="subcellular location">
    <subcellularLocation>
        <location evidence="2">Endomembrane system</location>
        <topology evidence="2">Multi-pass membrane protein</topology>
    </subcellularLocation>
    <subcellularLocation>
        <location evidence="18">Membrane</location>
        <topology evidence="18">Multi-pass membrane protein</topology>
    </subcellularLocation>
</comment>
<dbReference type="STRING" id="448386.A0A2V3IEE1"/>
<dbReference type="SUPFAM" id="SSF81653">
    <property type="entry name" value="Calcium ATPase, transduction domain A"/>
    <property type="match status" value="1"/>
</dbReference>
<dbReference type="NCBIfam" id="TIGR01494">
    <property type="entry name" value="ATPase_P-type"/>
    <property type="match status" value="2"/>
</dbReference>
<feature type="binding site" evidence="16">
    <location>
        <position position="631"/>
    </location>
    <ligand>
        <name>ATP</name>
        <dbReference type="ChEBI" id="CHEBI:30616"/>
    </ligand>
</feature>
<dbReference type="Pfam" id="PF13246">
    <property type="entry name" value="Cation_ATPase"/>
    <property type="match status" value="1"/>
</dbReference>
<evidence type="ECO:0000256" key="19">
    <source>
        <dbReference type="SAM" id="MobiDB-lite"/>
    </source>
</evidence>
<keyword evidence="10 18" id="KW-1278">Translocase</keyword>
<dbReference type="Gene3D" id="2.70.150.10">
    <property type="entry name" value="Calcium-transporting ATPase, cytoplasmic transduction domain A"/>
    <property type="match status" value="1"/>
</dbReference>
<evidence type="ECO:0000256" key="10">
    <source>
        <dbReference type="ARBA" id="ARBA00022967"/>
    </source>
</evidence>
<feature type="domain" description="P-type ATPase N-terminal" evidence="20">
    <location>
        <begin position="89"/>
        <end position="133"/>
    </location>
</feature>
<protein>
    <recommendedName>
        <fullName evidence="18">Phospholipid-transporting ATPase</fullName>
        <ecNumber evidence="18">7.6.2.1</ecNumber>
    </recommendedName>
</protein>
<dbReference type="InterPro" id="IPR023214">
    <property type="entry name" value="HAD_sf"/>
</dbReference>
<evidence type="ECO:0000256" key="13">
    <source>
        <dbReference type="ARBA" id="ARBA00023136"/>
    </source>
</evidence>
<evidence type="ECO:0000313" key="22">
    <source>
        <dbReference type="EMBL" id="PXF40433.1"/>
    </source>
</evidence>
<feature type="transmembrane region" description="Helical" evidence="18">
    <location>
        <begin position="939"/>
        <end position="958"/>
    </location>
</feature>
<feature type="transmembrane region" description="Helical" evidence="18">
    <location>
        <begin position="1078"/>
        <end position="1097"/>
    </location>
</feature>
<dbReference type="InterPro" id="IPR001757">
    <property type="entry name" value="P_typ_ATPase"/>
</dbReference>
<dbReference type="InterPro" id="IPR018303">
    <property type="entry name" value="ATPase_P-typ_P_site"/>
</dbReference>
<dbReference type="InterPro" id="IPR032630">
    <property type="entry name" value="P_typ_ATPase_c"/>
</dbReference>
<evidence type="ECO:0000256" key="17">
    <source>
        <dbReference type="PIRSR" id="PIRSR606539-3"/>
    </source>
</evidence>
<feature type="binding site" evidence="16">
    <location>
        <position position="607"/>
    </location>
    <ligand>
        <name>ATP</name>
        <dbReference type="ChEBI" id="CHEBI:30616"/>
    </ligand>
</feature>
<feature type="transmembrane region" description="Helical" evidence="18">
    <location>
        <begin position="137"/>
        <end position="156"/>
    </location>
</feature>
<feature type="region of interest" description="Disordered" evidence="19">
    <location>
        <begin position="1"/>
        <end position="21"/>
    </location>
</feature>
<keyword evidence="8 16" id="KW-0067">ATP-binding</keyword>
<dbReference type="NCBIfam" id="TIGR01652">
    <property type="entry name" value="ATPase-Plipid"/>
    <property type="match status" value="1"/>
</dbReference>
<keyword evidence="9 17" id="KW-0460">Magnesium</keyword>
<dbReference type="SUPFAM" id="SSF81665">
    <property type="entry name" value="Calcium ATPase, transmembrane domain M"/>
    <property type="match status" value="1"/>
</dbReference>
<evidence type="ECO:0000256" key="8">
    <source>
        <dbReference type="ARBA" id="ARBA00022840"/>
    </source>
</evidence>
<evidence type="ECO:0000256" key="5">
    <source>
        <dbReference type="ARBA" id="ARBA00022692"/>
    </source>
</evidence>
<dbReference type="GO" id="GO:0006890">
    <property type="term" value="P:retrograde vesicle-mediated transport, Golgi to endoplasmic reticulum"/>
    <property type="evidence" value="ECO:0007669"/>
    <property type="project" value="TreeGrafter"/>
</dbReference>
<feature type="binding site" evidence="17">
    <location>
        <position position="849"/>
    </location>
    <ligand>
        <name>Mg(2+)</name>
        <dbReference type="ChEBI" id="CHEBI:18420"/>
    </ligand>
</feature>
<dbReference type="Gene3D" id="3.40.50.1000">
    <property type="entry name" value="HAD superfamily/HAD-like"/>
    <property type="match status" value="1"/>
</dbReference>
<feature type="transmembrane region" description="Helical" evidence="18">
    <location>
        <begin position="1046"/>
        <end position="1066"/>
    </location>
</feature>
<dbReference type="GO" id="GO:0005886">
    <property type="term" value="C:plasma membrane"/>
    <property type="evidence" value="ECO:0007669"/>
    <property type="project" value="TreeGrafter"/>
</dbReference>
<comment type="caution">
    <text evidence="22">The sequence shown here is derived from an EMBL/GenBank/DDBJ whole genome shotgun (WGS) entry which is preliminary data.</text>
</comment>
<dbReference type="SFLD" id="SFLDF00027">
    <property type="entry name" value="p-type_atpase"/>
    <property type="match status" value="1"/>
</dbReference>
<dbReference type="GO" id="GO:0005802">
    <property type="term" value="C:trans-Golgi network"/>
    <property type="evidence" value="ECO:0007669"/>
    <property type="project" value="TreeGrafter"/>
</dbReference>
<accession>A0A2V3IEE1</accession>
<dbReference type="PROSITE" id="PS00154">
    <property type="entry name" value="ATPASE_E1_E2"/>
    <property type="match status" value="1"/>
</dbReference>
<evidence type="ECO:0000256" key="18">
    <source>
        <dbReference type="RuleBase" id="RU362033"/>
    </source>
</evidence>
<dbReference type="InterPro" id="IPR006539">
    <property type="entry name" value="P-type_ATPase_IV"/>
</dbReference>
<dbReference type="GO" id="GO:0005524">
    <property type="term" value="F:ATP binding"/>
    <property type="evidence" value="ECO:0007669"/>
    <property type="project" value="UniProtKB-UniRule"/>
</dbReference>
<keyword evidence="6 17" id="KW-0479">Metal-binding</keyword>
<dbReference type="GO" id="GO:0000287">
    <property type="term" value="F:magnesium ion binding"/>
    <property type="evidence" value="ECO:0007669"/>
    <property type="project" value="UniProtKB-UniRule"/>
</dbReference>
<dbReference type="AlphaFoldDB" id="A0A2V3IEE1"/>
<dbReference type="InterPro" id="IPR008250">
    <property type="entry name" value="ATPase_P-typ_transduc_dom_A_sf"/>
</dbReference>
<evidence type="ECO:0000256" key="7">
    <source>
        <dbReference type="ARBA" id="ARBA00022741"/>
    </source>
</evidence>
<feature type="transmembrane region" description="Helical" evidence="18">
    <location>
        <begin position="988"/>
        <end position="1011"/>
    </location>
</feature>
<dbReference type="EC" id="7.6.2.1" evidence="18"/>
<dbReference type="Pfam" id="PF16212">
    <property type="entry name" value="PhoLip_ATPase_C"/>
    <property type="match status" value="1"/>
</dbReference>
<dbReference type="Pfam" id="PF16209">
    <property type="entry name" value="PhoLip_ATPase_N"/>
    <property type="match status" value="1"/>
</dbReference>
<dbReference type="GO" id="GO:0006897">
    <property type="term" value="P:endocytosis"/>
    <property type="evidence" value="ECO:0007669"/>
    <property type="project" value="TreeGrafter"/>
</dbReference>
<evidence type="ECO:0000259" key="21">
    <source>
        <dbReference type="Pfam" id="PF16212"/>
    </source>
</evidence>
<keyword evidence="4" id="KW-0813">Transport</keyword>
<evidence type="ECO:0000256" key="3">
    <source>
        <dbReference type="ARBA" id="ARBA00008109"/>
    </source>
</evidence>
<dbReference type="EMBL" id="NBIV01000296">
    <property type="protein sequence ID" value="PXF40433.1"/>
    <property type="molecule type" value="Genomic_DNA"/>
</dbReference>
<evidence type="ECO:0000256" key="4">
    <source>
        <dbReference type="ARBA" id="ARBA00022448"/>
    </source>
</evidence>
<dbReference type="SFLD" id="SFLDG00002">
    <property type="entry name" value="C1.7:_P-type_atpase_like"/>
    <property type="match status" value="1"/>
</dbReference>
<keyword evidence="5 18" id="KW-0812">Transmembrane</keyword>
<dbReference type="InterPro" id="IPR044492">
    <property type="entry name" value="P_typ_ATPase_HD_dom"/>
</dbReference>
<dbReference type="InterPro" id="IPR023299">
    <property type="entry name" value="ATPase_P-typ_cyto_dom_N"/>
</dbReference>